<name>A0A1G9PFF9_9ACTN</name>
<feature type="compositionally biased region" description="Low complexity" evidence="1">
    <location>
        <begin position="43"/>
        <end position="58"/>
    </location>
</feature>
<dbReference type="RefSeq" id="WP_175479447.1">
    <property type="nucleotide sequence ID" value="NZ_FNHE01000003.1"/>
</dbReference>
<dbReference type="AlphaFoldDB" id="A0A1G9PFF9"/>
<sequence length="58" mass="5944">MSDPGPGSPNELDVDPEVALGPGEEGAEPLPEPIVDPGHPDYVEPAPYAVPAPEDTGR</sequence>
<organism evidence="2 3">
    <name type="scientific">Geodermatophilus siccatus</name>
    <dbReference type="NCBI Taxonomy" id="1137991"/>
    <lineage>
        <taxon>Bacteria</taxon>
        <taxon>Bacillati</taxon>
        <taxon>Actinomycetota</taxon>
        <taxon>Actinomycetes</taxon>
        <taxon>Geodermatophilales</taxon>
        <taxon>Geodermatophilaceae</taxon>
        <taxon>Geodermatophilus</taxon>
    </lineage>
</organism>
<gene>
    <name evidence="2" type="ORF">SAMN05660642_01205</name>
</gene>
<feature type="region of interest" description="Disordered" evidence="1">
    <location>
        <begin position="1"/>
        <end position="58"/>
    </location>
</feature>
<dbReference type="Proteomes" id="UP000198680">
    <property type="component" value="Unassembled WGS sequence"/>
</dbReference>
<accession>A0A1G9PFF9</accession>
<evidence type="ECO:0000313" key="2">
    <source>
        <dbReference type="EMBL" id="SDL97556.1"/>
    </source>
</evidence>
<proteinExistence type="predicted"/>
<keyword evidence="3" id="KW-1185">Reference proteome</keyword>
<evidence type="ECO:0000313" key="3">
    <source>
        <dbReference type="Proteomes" id="UP000198680"/>
    </source>
</evidence>
<evidence type="ECO:0000256" key="1">
    <source>
        <dbReference type="SAM" id="MobiDB-lite"/>
    </source>
</evidence>
<reference evidence="3" key="1">
    <citation type="submission" date="2016-10" db="EMBL/GenBank/DDBJ databases">
        <authorList>
            <person name="Varghese N."/>
            <person name="Submissions S."/>
        </authorList>
    </citation>
    <scope>NUCLEOTIDE SEQUENCE [LARGE SCALE GENOMIC DNA]</scope>
    <source>
        <strain evidence="3">DSM 45419</strain>
    </source>
</reference>
<dbReference type="STRING" id="1137991.SAMN05660642_01205"/>
<dbReference type="EMBL" id="FNHE01000003">
    <property type="protein sequence ID" value="SDL97556.1"/>
    <property type="molecule type" value="Genomic_DNA"/>
</dbReference>
<protein>
    <submittedName>
        <fullName evidence="2">Uncharacterized protein</fullName>
    </submittedName>
</protein>